<feature type="compositionally biased region" description="Basic and acidic residues" evidence="1">
    <location>
        <begin position="1"/>
        <end position="15"/>
    </location>
</feature>
<accession>A0A833Z8P5</accession>
<feature type="region of interest" description="Disordered" evidence="1">
    <location>
        <begin position="1"/>
        <end position="30"/>
    </location>
</feature>
<name>A0A833Z8P5_9CHIR</name>
<organism evidence="2 3">
    <name type="scientific">Phyllostomus discolor</name>
    <name type="common">pale spear-nosed bat</name>
    <dbReference type="NCBI Taxonomy" id="89673"/>
    <lineage>
        <taxon>Eukaryota</taxon>
        <taxon>Metazoa</taxon>
        <taxon>Chordata</taxon>
        <taxon>Craniata</taxon>
        <taxon>Vertebrata</taxon>
        <taxon>Euteleostomi</taxon>
        <taxon>Mammalia</taxon>
        <taxon>Eutheria</taxon>
        <taxon>Laurasiatheria</taxon>
        <taxon>Chiroptera</taxon>
        <taxon>Yangochiroptera</taxon>
        <taxon>Phyllostomidae</taxon>
        <taxon>Phyllostominae</taxon>
        <taxon>Phyllostomus</taxon>
    </lineage>
</organism>
<proteinExistence type="predicted"/>
<evidence type="ECO:0000313" key="3">
    <source>
        <dbReference type="Proteomes" id="UP000664940"/>
    </source>
</evidence>
<feature type="compositionally biased region" description="Basic and acidic residues" evidence="1">
    <location>
        <begin position="77"/>
        <end position="90"/>
    </location>
</feature>
<dbReference type="AlphaFoldDB" id="A0A833Z8P5"/>
<reference evidence="2 3" key="1">
    <citation type="journal article" date="2020" name="Nature">
        <title>Six reference-quality genomes reveal evolution of bat adaptations.</title>
        <authorList>
            <person name="Jebb D."/>
            <person name="Huang Z."/>
            <person name="Pippel M."/>
            <person name="Hughes G.M."/>
            <person name="Lavrichenko K."/>
            <person name="Devanna P."/>
            <person name="Winkler S."/>
            <person name="Jermiin L.S."/>
            <person name="Skirmuntt E.C."/>
            <person name="Katzourakis A."/>
            <person name="Burkitt-Gray L."/>
            <person name="Ray D.A."/>
            <person name="Sullivan K.A.M."/>
            <person name="Roscito J.G."/>
            <person name="Kirilenko B.M."/>
            <person name="Davalos L.M."/>
            <person name="Corthals A.P."/>
            <person name="Power M.L."/>
            <person name="Jones G."/>
            <person name="Ransome R.D."/>
            <person name="Dechmann D.K.N."/>
            <person name="Locatelli A.G."/>
            <person name="Puechmaille S.J."/>
            <person name="Fedrigo O."/>
            <person name="Jarvis E.D."/>
            <person name="Hiller M."/>
            <person name="Vernes S.C."/>
            <person name="Myers E.W."/>
            <person name="Teeling E.C."/>
        </authorList>
    </citation>
    <scope>NUCLEOTIDE SEQUENCE [LARGE SCALE GENOMIC DNA]</scope>
    <source>
        <strain evidence="2">Bat1K_MPI-CBG_1</strain>
    </source>
</reference>
<dbReference type="EMBL" id="JABVXQ010000010">
    <property type="protein sequence ID" value="KAF6088343.1"/>
    <property type="molecule type" value="Genomic_DNA"/>
</dbReference>
<feature type="region of interest" description="Disordered" evidence="1">
    <location>
        <begin position="46"/>
        <end position="145"/>
    </location>
</feature>
<comment type="caution">
    <text evidence="2">The sequence shown here is derived from an EMBL/GenBank/DDBJ whole genome shotgun (WGS) entry which is preliminary data.</text>
</comment>
<evidence type="ECO:0000313" key="2">
    <source>
        <dbReference type="EMBL" id="KAF6088343.1"/>
    </source>
</evidence>
<dbReference type="Proteomes" id="UP000664940">
    <property type="component" value="Unassembled WGS sequence"/>
</dbReference>
<protein>
    <submittedName>
        <fullName evidence="2">Uncharacterized protein</fullName>
    </submittedName>
</protein>
<evidence type="ECO:0000256" key="1">
    <source>
        <dbReference type="SAM" id="MobiDB-lite"/>
    </source>
</evidence>
<gene>
    <name evidence="2" type="ORF">HJG60_008190</name>
</gene>
<sequence>MPHTDFPERLFRPRGLELGPGRPGRGQRALGKRAAYLPGLTLGLTARGWKAPRGLTSDPLSFPHRPPVRSSPSPTHPEGENKLCAERVELRPPTAGRAAGGDGLRPAHRARRGRGREGTFFLRPPPPSGMPHGLHGGVVGTLPRG</sequence>